<dbReference type="EMBL" id="FMWP01000012">
    <property type="protein sequence ID" value="SCZ88133.1"/>
    <property type="molecule type" value="Genomic_DNA"/>
</dbReference>
<keyword evidence="3" id="KW-1185">Reference proteome</keyword>
<evidence type="ECO:0000256" key="1">
    <source>
        <dbReference type="SAM" id="MobiDB-lite"/>
    </source>
</evidence>
<name>A0A2X0KYB1_9BASI</name>
<feature type="compositionally biased region" description="Polar residues" evidence="1">
    <location>
        <begin position="27"/>
        <end position="48"/>
    </location>
</feature>
<dbReference type="AlphaFoldDB" id="A0A2X0KYB1"/>
<proteinExistence type="predicted"/>
<reference evidence="3" key="1">
    <citation type="submission" date="2016-10" db="EMBL/GenBank/DDBJ databases">
        <authorList>
            <person name="Jeantristanb JTB J.-T."/>
            <person name="Ricardo R."/>
        </authorList>
    </citation>
    <scope>NUCLEOTIDE SEQUENCE [LARGE SCALE GENOMIC DNA]</scope>
</reference>
<gene>
    <name evidence="2" type="ORF">BZ3500_MVSOF-1268-A1-R1_CHR2-1G04211</name>
</gene>
<accession>A0A2X0KYB1</accession>
<protein>
    <submittedName>
        <fullName evidence="2">BZ3500_MvSof-1268-A1-R1_Chr2-1g04211 protein</fullName>
    </submittedName>
</protein>
<evidence type="ECO:0000313" key="3">
    <source>
        <dbReference type="Proteomes" id="UP000249723"/>
    </source>
</evidence>
<dbReference type="Proteomes" id="UP000249723">
    <property type="component" value="Unassembled WGS sequence"/>
</dbReference>
<evidence type="ECO:0000313" key="2">
    <source>
        <dbReference type="EMBL" id="SCZ88133.1"/>
    </source>
</evidence>
<feature type="region of interest" description="Disordered" evidence="1">
    <location>
        <begin position="26"/>
        <end position="65"/>
    </location>
</feature>
<organism evidence="2 3">
    <name type="scientific">Microbotryum saponariae</name>
    <dbReference type="NCBI Taxonomy" id="289078"/>
    <lineage>
        <taxon>Eukaryota</taxon>
        <taxon>Fungi</taxon>
        <taxon>Dikarya</taxon>
        <taxon>Basidiomycota</taxon>
        <taxon>Pucciniomycotina</taxon>
        <taxon>Microbotryomycetes</taxon>
        <taxon>Microbotryales</taxon>
        <taxon>Microbotryaceae</taxon>
        <taxon>Microbotryum</taxon>
    </lineage>
</organism>
<sequence>MCNISRFEDVVVLELDKVSKGLKLMSNWKNRAPVSSTGRPNGERSASSGPAPCKLGRGGRRPHRIRDDGHELAETLDADQAEGARTIHIESLVQPPDVHGNWEDIDQRKQSLLLQRRYT</sequence>